<dbReference type="InterPro" id="IPR001310">
    <property type="entry name" value="Histidine_triad_HIT"/>
</dbReference>
<dbReference type="PANTHER" id="PTHR23089">
    <property type="entry name" value="HISTIDINE TRIAD HIT PROTEIN"/>
    <property type="match status" value="1"/>
</dbReference>
<gene>
    <name evidence="5" type="ORF">K8V01_06100</name>
</gene>
<dbReference type="PRINTS" id="PR00332">
    <property type="entry name" value="HISTRIAD"/>
</dbReference>
<dbReference type="InterPro" id="IPR011146">
    <property type="entry name" value="HIT-like"/>
</dbReference>
<evidence type="ECO:0000256" key="2">
    <source>
        <dbReference type="PIRSR" id="PIRSR601310-3"/>
    </source>
</evidence>
<dbReference type="PROSITE" id="PS51084">
    <property type="entry name" value="HIT_2"/>
    <property type="match status" value="1"/>
</dbReference>
<dbReference type="RefSeq" id="WP_295370233.1">
    <property type="nucleotide sequence ID" value="NZ_DYUC01000057.1"/>
</dbReference>
<dbReference type="InterPro" id="IPR019808">
    <property type="entry name" value="Histidine_triad_CS"/>
</dbReference>
<dbReference type="PROSITE" id="PS00892">
    <property type="entry name" value="HIT_1"/>
    <property type="match status" value="1"/>
</dbReference>
<feature type="active site" description="Tele-AMP-histidine intermediate" evidence="1">
    <location>
        <position position="98"/>
    </location>
</feature>
<reference evidence="5" key="2">
    <citation type="submission" date="2021-09" db="EMBL/GenBank/DDBJ databases">
        <authorList>
            <person name="Gilroy R."/>
        </authorList>
    </citation>
    <scope>NUCLEOTIDE SEQUENCE</scope>
    <source>
        <strain evidence="5">CHK179-5677</strain>
    </source>
</reference>
<dbReference type="AlphaFoldDB" id="A0A921ML73"/>
<reference evidence="5" key="1">
    <citation type="journal article" date="2021" name="PeerJ">
        <title>Extensive microbial diversity within the chicken gut microbiome revealed by metagenomics and culture.</title>
        <authorList>
            <person name="Gilroy R."/>
            <person name="Ravi A."/>
            <person name="Getino M."/>
            <person name="Pursley I."/>
            <person name="Horton D.L."/>
            <person name="Alikhan N.F."/>
            <person name="Baker D."/>
            <person name="Gharbi K."/>
            <person name="Hall N."/>
            <person name="Watson M."/>
            <person name="Adriaenssens E.M."/>
            <person name="Foster-Nyarko E."/>
            <person name="Jarju S."/>
            <person name="Secka A."/>
            <person name="Antonio M."/>
            <person name="Oren A."/>
            <person name="Chaudhuri R.R."/>
            <person name="La Ragione R."/>
            <person name="Hildebrand F."/>
            <person name="Pallen M.J."/>
        </authorList>
    </citation>
    <scope>NUCLEOTIDE SEQUENCE</scope>
    <source>
        <strain evidence="5">CHK179-5677</strain>
    </source>
</reference>
<dbReference type="SUPFAM" id="SSF54197">
    <property type="entry name" value="HIT-like"/>
    <property type="match status" value="1"/>
</dbReference>
<dbReference type="InterPro" id="IPR036265">
    <property type="entry name" value="HIT-like_sf"/>
</dbReference>
<dbReference type="Pfam" id="PF11969">
    <property type="entry name" value="DcpS_C"/>
    <property type="match status" value="1"/>
</dbReference>
<proteinExistence type="predicted"/>
<dbReference type="EMBL" id="DYUC01000057">
    <property type="protein sequence ID" value="HJG86578.1"/>
    <property type="molecule type" value="Genomic_DNA"/>
</dbReference>
<feature type="short sequence motif" description="Histidine triad motif" evidence="2 3">
    <location>
        <begin position="96"/>
        <end position="100"/>
    </location>
</feature>
<name>A0A921ML73_9FIRM</name>
<evidence type="ECO:0000313" key="5">
    <source>
        <dbReference type="EMBL" id="HJG86578.1"/>
    </source>
</evidence>
<sequence>MSDCLFCKIAAGEIPSNKVYEDEQVYAFYDIDPQAPTHFLVIPKAHIGSCGEISAGNSGVVAHAFEVIAKVTRDLGITDFRVVSNCGEQAGQSVHHLHFHVLAGRDMTWPPG</sequence>
<dbReference type="Gene3D" id="3.30.428.10">
    <property type="entry name" value="HIT-like"/>
    <property type="match status" value="1"/>
</dbReference>
<dbReference type="GO" id="GO:0003824">
    <property type="term" value="F:catalytic activity"/>
    <property type="evidence" value="ECO:0007669"/>
    <property type="project" value="InterPro"/>
</dbReference>
<evidence type="ECO:0000313" key="6">
    <source>
        <dbReference type="Proteomes" id="UP000760668"/>
    </source>
</evidence>
<protein>
    <submittedName>
        <fullName evidence="5">Histidine triad nucleotide-binding protein</fullName>
    </submittedName>
</protein>
<evidence type="ECO:0000256" key="3">
    <source>
        <dbReference type="PROSITE-ProRule" id="PRU00464"/>
    </source>
</evidence>
<feature type="domain" description="HIT" evidence="4">
    <location>
        <begin position="5"/>
        <end position="112"/>
    </location>
</feature>
<accession>A0A921ML73</accession>
<evidence type="ECO:0000256" key="1">
    <source>
        <dbReference type="PIRSR" id="PIRSR601310-1"/>
    </source>
</evidence>
<dbReference type="Proteomes" id="UP000760668">
    <property type="component" value="Unassembled WGS sequence"/>
</dbReference>
<dbReference type="CDD" id="cd01276">
    <property type="entry name" value="PKCI_related"/>
    <property type="match status" value="1"/>
</dbReference>
<comment type="caution">
    <text evidence="5">The sequence shown here is derived from an EMBL/GenBank/DDBJ whole genome shotgun (WGS) entry which is preliminary data.</text>
</comment>
<evidence type="ECO:0000259" key="4">
    <source>
        <dbReference type="PROSITE" id="PS51084"/>
    </source>
</evidence>
<organism evidence="5 6">
    <name type="scientific">Pseudoflavonifractor capillosus</name>
    <dbReference type="NCBI Taxonomy" id="106588"/>
    <lineage>
        <taxon>Bacteria</taxon>
        <taxon>Bacillati</taxon>
        <taxon>Bacillota</taxon>
        <taxon>Clostridia</taxon>
        <taxon>Eubacteriales</taxon>
        <taxon>Oscillospiraceae</taxon>
        <taxon>Pseudoflavonifractor</taxon>
    </lineage>
</organism>